<comment type="caution">
    <text evidence="1">The sequence shown here is derived from an EMBL/GenBank/DDBJ whole genome shotgun (WGS) entry which is preliminary data.</text>
</comment>
<accession>A0A8X6LN91</accession>
<evidence type="ECO:0000313" key="2">
    <source>
        <dbReference type="Proteomes" id="UP000887116"/>
    </source>
</evidence>
<name>A0A8X6LN91_TRICU</name>
<dbReference type="AlphaFoldDB" id="A0A8X6LN91"/>
<reference evidence="1" key="1">
    <citation type="submission" date="2020-07" db="EMBL/GenBank/DDBJ databases">
        <title>Multicomponent nature underlies the extraordinary mechanical properties of spider dragline silk.</title>
        <authorList>
            <person name="Kono N."/>
            <person name="Nakamura H."/>
            <person name="Mori M."/>
            <person name="Yoshida Y."/>
            <person name="Ohtoshi R."/>
            <person name="Malay A.D."/>
            <person name="Moran D.A.P."/>
            <person name="Tomita M."/>
            <person name="Numata K."/>
            <person name="Arakawa K."/>
        </authorList>
    </citation>
    <scope>NUCLEOTIDE SEQUENCE</scope>
</reference>
<sequence>MINHQQMQFSVKGLSCSPLPFIPSPRQSTLSASLNTNLPWGYFRECGQPLILHDSLPQLKVLFPSLGFIFCCMGKKKIITFVLNIGLHEKNECRSFEIHETRRSEGLHGPRRAQRDFRHRVAQTQAEQGFHGAQLPVLQKYVQEIFGRSAELHRISHQFWHQMQFRNRHCGHGLQQDQYGESFNI</sequence>
<dbReference type="EMBL" id="BMAO01007444">
    <property type="protein sequence ID" value="GFR16015.1"/>
    <property type="molecule type" value="Genomic_DNA"/>
</dbReference>
<dbReference type="OrthoDB" id="10449145at2759"/>
<keyword evidence="2" id="KW-1185">Reference proteome</keyword>
<dbReference type="Proteomes" id="UP000887116">
    <property type="component" value="Unassembled WGS sequence"/>
</dbReference>
<protein>
    <submittedName>
        <fullName evidence="1">Uncharacterized protein</fullName>
    </submittedName>
</protein>
<organism evidence="1 2">
    <name type="scientific">Trichonephila clavata</name>
    <name type="common">Joro spider</name>
    <name type="synonym">Nephila clavata</name>
    <dbReference type="NCBI Taxonomy" id="2740835"/>
    <lineage>
        <taxon>Eukaryota</taxon>
        <taxon>Metazoa</taxon>
        <taxon>Ecdysozoa</taxon>
        <taxon>Arthropoda</taxon>
        <taxon>Chelicerata</taxon>
        <taxon>Arachnida</taxon>
        <taxon>Araneae</taxon>
        <taxon>Araneomorphae</taxon>
        <taxon>Entelegynae</taxon>
        <taxon>Araneoidea</taxon>
        <taxon>Nephilidae</taxon>
        <taxon>Trichonephila</taxon>
    </lineage>
</organism>
<proteinExistence type="predicted"/>
<gene>
    <name evidence="1" type="ORF">TNCT_724351</name>
</gene>
<evidence type="ECO:0000313" key="1">
    <source>
        <dbReference type="EMBL" id="GFR16015.1"/>
    </source>
</evidence>